<organism evidence="1 2">
    <name type="scientific">Pseudomarimonas salicorniae</name>
    <dbReference type="NCBI Taxonomy" id="2933270"/>
    <lineage>
        <taxon>Bacteria</taxon>
        <taxon>Pseudomonadati</taxon>
        <taxon>Pseudomonadota</taxon>
        <taxon>Gammaproteobacteria</taxon>
        <taxon>Lysobacterales</taxon>
        <taxon>Lysobacteraceae</taxon>
        <taxon>Pseudomarimonas</taxon>
    </lineage>
</organism>
<protein>
    <submittedName>
        <fullName evidence="1">Uncharacterized protein</fullName>
    </submittedName>
</protein>
<reference evidence="1" key="1">
    <citation type="submission" date="2022-04" db="EMBL/GenBank/DDBJ databases">
        <title>Lysobacter sp. CAU 1642 isolated from sea sand.</title>
        <authorList>
            <person name="Kim W."/>
        </authorList>
    </citation>
    <scope>NUCLEOTIDE SEQUENCE</scope>
    <source>
        <strain evidence="1">CAU 1642</strain>
    </source>
</reference>
<dbReference type="EMBL" id="JALNMH010000006">
    <property type="protein sequence ID" value="MCK7593778.1"/>
    <property type="molecule type" value="Genomic_DNA"/>
</dbReference>
<dbReference type="RefSeq" id="WP_248208105.1">
    <property type="nucleotide sequence ID" value="NZ_JALNMH010000006.1"/>
</dbReference>
<name>A0ABT0GGW6_9GAMM</name>
<sequence length="227" mass="24858">MNVNTEREAAEVRLERALAELAALARTCLTQRRLRTAAEDALHEERRRRLADLRRIGSLEAEIACLLEASAANTADDQPDQGAATARETLLDPAAPGVDGIVGRLLDSELGWRKRVTGLGRELLRCLARPTTCSLRRLRNRAAVRGSCLFDEGWYLWANPDVRTAGLDPVTHYLCHGAREGREPGPLFSAAGYLSRHPDVAASGQNPLLHYLLSGRAEGRAVLLLLP</sequence>
<evidence type="ECO:0000313" key="1">
    <source>
        <dbReference type="EMBL" id="MCK7593778.1"/>
    </source>
</evidence>
<evidence type="ECO:0000313" key="2">
    <source>
        <dbReference type="Proteomes" id="UP001431449"/>
    </source>
</evidence>
<comment type="caution">
    <text evidence="1">The sequence shown here is derived from an EMBL/GenBank/DDBJ whole genome shotgun (WGS) entry which is preliminary data.</text>
</comment>
<proteinExistence type="predicted"/>
<dbReference type="Proteomes" id="UP001431449">
    <property type="component" value="Unassembled WGS sequence"/>
</dbReference>
<accession>A0ABT0GGW6</accession>
<gene>
    <name evidence="1" type="ORF">M0G41_08855</name>
</gene>
<keyword evidence="2" id="KW-1185">Reference proteome</keyword>